<dbReference type="InterPro" id="IPR027417">
    <property type="entry name" value="P-loop_NTPase"/>
</dbReference>
<dbReference type="Proteomes" id="UP000824214">
    <property type="component" value="Unassembled WGS sequence"/>
</dbReference>
<reference evidence="2" key="2">
    <citation type="submission" date="2021-04" db="EMBL/GenBank/DDBJ databases">
        <authorList>
            <person name="Gilroy R."/>
        </authorList>
    </citation>
    <scope>NUCLEOTIDE SEQUENCE</scope>
    <source>
        <strain evidence="2">ChiBcolR8-3208</strain>
    </source>
</reference>
<comment type="caution">
    <text evidence="2">The sequence shown here is derived from an EMBL/GenBank/DDBJ whole genome shotgun (WGS) entry which is preliminary data.</text>
</comment>
<sequence length="203" mass="22421">MYCILVAGVPATGKGRMAQELSQRLGLPWLSKDAMKEKLYDTVGFRCRAEKVALGEGALEALYYAAGQLLEAGVPCILENNFEEVSKPGLLALLERCQCQAVTVFLTGEPEALYRRFLQRDRSPQRHRGHVVNTQYPERPGGEPLPPPPSLEAFTQAWRARGMADFTVPGPRVLVDTTDFSTVDYDAIARQVGEALRQLGEKA</sequence>
<feature type="region of interest" description="Disordered" evidence="1">
    <location>
        <begin position="124"/>
        <end position="148"/>
    </location>
</feature>
<proteinExistence type="predicted"/>
<dbReference type="Pfam" id="PF13238">
    <property type="entry name" value="AAA_18"/>
    <property type="match status" value="1"/>
</dbReference>
<dbReference type="SUPFAM" id="SSF52540">
    <property type="entry name" value="P-loop containing nucleoside triphosphate hydrolases"/>
    <property type="match status" value="1"/>
</dbReference>
<organism evidence="2 3">
    <name type="scientific">Candidatus Acutalibacter ornithocaccae</name>
    <dbReference type="NCBI Taxonomy" id="2838416"/>
    <lineage>
        <taxon>Bacteria</taxon>
        <taxon>Bacillati</taxon>
        <taxon>Bacillota</taxon>
        <taxon>Clostridia</taxon>
        <taxon>Eubacteriales</taxon>
        <taxon>Acutalibacteraceae</taxon>
        <taxon>Acutalibacter</taxon>
    </lineage>
</organism>
<reference evidence="2" key="1">
    <citation type="journal article" date="2021" name="PeerJ">
        <title>Extensive microbial diversity within the chicken gut microbiome revealed by metagenomics and culture.</title>
        <authorList>
            <person name="Gilroy R."/>
            <person name="Ravi A."/>
            <person name="Getino M."/>
            <person name="Pursley I."/>
            <person name="Horton D.L."/>
            <person name="Alikhan N.F."/>
            <person name="Baker D."/>
            <person name="Gharbi K."/>
            <person name="Hall N."/>
            <person name="Watson M."/>
            <person name="Adriaenssens E.M."/>
            <person name="Foster-Nyarko E."/>
            <person name="Jarju S."/>
            <person name="Secka A."/>
            <person name="Antonio M."/>
            <person name="Oren A."/>
            <person name="Chaudhuri R.R."/>
            <person name="La Ragione R."/>
            <person name="Hildebrand F."/>
            <person name="Pallen M.J."/>
        </authorList>
    </citation>
    <scope>NUCLEOTIDE SEQUENCE</scope>
    <source>
        <strain evidence="2">ChiBcolR8-3208</strain>
    </source>
</reference>
<evidence type="ECO:0000256" key="1">
    <source>
        <dbReference type="SAM" id="MobiDB-lite"/>
    </source>
</evidence>
<dbReference type="Gene3D" id="3.40.50.300">
    <property type="entry name" value="P-loop containing nucleotide triphosphate hydrolases"/>
    <property type="match status" value="1"/>
</dbReference>
<gene>
    <name evidence="2" type="ORF">H9942_01550</name>
</gene>
<dbReference type="EMBL" id="DWXZ01000025">
    <property type="protein sequence ID" value="HJB36736.1"/>
    <property type="molecule type" value="Genomic_DNA"/>
</dbReference>
<protein>
    <submittedName>
        <fullName evidence="2">AAA family ATPase</fullName>
    </submittedName>
</protein>
<name>A0A9D2LX32_9FIRM</name>
<evidence type="ECO:0000313" key="3">
    <source>
        <dbReference type="Proteomes" id="UP000824214"/>
    </source>
</evidence>
<dbReference type="AlphaFoldDB" id="A0A9D2LX32"/>
<evidence type="ECO:0000313" key="2">
    <source>
        <dbReference type="EMBL" id="HJB36736.1"/>
    </source>
</evidence>
<accession>A0A9D2LX32</accession>